<keyword evidence="3" id="KW-1185">Reference proteome</keyword>
<dbReference type="PANTHER" id="PTHR46589">
    <property type="entry name" value="APOPTOTIC CHROMATIN CONDENSATION INDUCER IN THE NUCLEUS"/>
    <property type="match status" value="1"/>
</dbReference>
<dbReference type="GO" id="GO:0008380">
    <property type="term" value="P:RNA splicing"/>
    <property type="evidence" value="ECO:0007669"/>
    <property type="project" value="TreeGrafter"/>
</dbReference>
<dbReference type="InterPro" id="IPR035979">
    <property type="entry name" value="RBD_domain_sf"/>
</dbReference>
<feature type="compositionally biased region" description="Basic and acidic residues" evidence="1">
    <location>
        <begin position="687"/>
        <end position="698"/>
    </location>
</feature>
<feature type="compositionally biased region" description="Polar residues" evidence="1">
    <location>
        <begin position="495"/>
        <end position="522"/>
    </location>
</feature>
<feature type="region of interest" description="Disordered" evidence="1">
    <location>
        <begin position="132"/>
        <end position="203"/>
    </location>
</feature>
<feature type="compositionally biased region" description="Basic and acidic residues" evidence="1">
    <location>
        <begin position="1226"/>
        <end position="1248"/>
    </location>
</feature>
<feature type="compositionally biased region" description="Basic and acidic residues" evidence="1">
    <location>
        <begin position="1170"/>
        <end position="1213"/>
    </location>
</feature>
<dbReference type="InterPro" id="IPR012677">
    <property type="entry name" value="Nucleotide-bd_a/b_plait_sf"/>
</dbReference>
<feature type="compositionally biased region" description="Basic residues" evidence="1">
    <location>
        <begin position="1214"/>
        <end position="1225"/>
    </location>
</feature>
<organism evidence="2 3">
    <name type="scientific">Oncorhynchus tshawytscha</name>
    <name type="common">Chinook salmon</name>
    <name type="synonym">Salmo tshawytscha</name>
    <dbReference type="NCBI Taxonomy" id="74940"/>
    <lineage>
        <taxon>Eukaryota</taxon>
        <taxon>Metazoa</taxon>
        <taxon>Chordata</taxon>
        <taxon>Craniata</taxon>
        <taxon>Vertebrata</taxon>
        <taxon>Euteleostomi</taxon>
        <taxon>Actinopterygii</taxon>
        <taxon>Neopterygii</taxon>
        <taxon>Teleostei</taxon>
        <taxon>Protacanthopterygii</taxon>
        <taxon>Salmoniformes</taxon>
        <taxon>Salmonidae</taxon>
        <taxon>Salmoninae</taxon>
        <taxon>Oncorhynchus</taxon>
    </lineage>
</organism>
<feature type="compositionally biased region" description="Polar residues" evidence="1">
    <location>
        <begin position="947"/>
        <end position="959"/>
    </location>
</feature>
<dbReference type="GeneTree" id="ENSGT01030000235234"/>
<feature type="compositionally biased region" description="Basic and acidic residues" evidence="1">
    <location>
        <begin position="919"/>
        <end position="944"/>
    </location>
</feature>
<feature type="compositionally biased region" description="Basic and acidic residues" evidence="1">
    <location>
        <begin position="375"/>
        <end position="454"/>
    </location>
</feature>
<feature type="region of interest" description="Disordered" evidence="1">
    <location>
        <begin position="916"/>
        <end position="1010"/>
    </location>
</feature>
<feature type="region of interest" description="Disordered" evidence="1">
    <location>
        <begin position="1"/>
        <end position="39"/>
    </location>
</feature>
<evidence type="ECO:0000313" key="3">
    <source>
        <dbReference type="Proteomes" id="UP000694402"/>
    </source>
</evidence>
<dbReference type="GO" id="GO:0003723">
    <property type="term" value="F:RNA binding"/>
    <property type="evidence" value="ECO:0007669"/>
    <property type="project" value="TreeGrafter"/>
</dbReference>
<feature type="region of interest" description="Disordered" evidence="1">
    <location>
        <begin position="1135"/>
        <end position="1367"/>
    </location>
</feature>
<name>A0A8C8CND1_ONCTS</name>
<dbReference type="AlphaFoldDB" id="A0A8C8CND1"/>
<feature type="compositionally biased region" description="Polar residues" evidence="1">
    <location>
        <begin position="577"/>
        <end position="592"/>
    </location>
</feature>
<reference evidence="2" key="2">
    <citation type="submission" date="2025-09" db="UniProtKB">
        <authorList>
            <consortium name="Ensembl"/>
        </authorList>
    </citation>
    <scope>IDENTIFICATION</scope>
</reference>
<feature type="region of interest" description="Disordered" evidence="1">
    <location>
        <begin position="549"/>
        <end position="901"/>
    </location>
</feature>
<dbReference type="CDD" id="cd12432">
    <property type="entry name" value="RRM_ACINU"/>
    <property type="match status" value="1"/>
</dbReference>
<evidence type="ECO:0000313" key="2">
    <source>
        <dbReference type="Ensembl" id="ENSOTSP00005014292.2"/>
    </source>
</evidence>
<dbReference type="FunFam" id="3.30.70.330:FF:000147">
    <property type="entry name" value="Apoptotic chromatin condensation inducer in the nucleus"/>
    <property type="match status" value="1"/>
</dbReference>
<feature type="compositionally biased region" description="Basic and acidic residues" evidence="1">
    <location>
        <begin position="742"/>
        <end position="769"/>
    </location>
</feature>
<feature type="compositionally biased region" description="Low complexity" evidence="1">
    <location>
        <begin position="706"/>
        <end position="731"/>
    </location>
</feature>
<feature type="compositionally biased region" description="Polar residues" evidence="1">
    <location>
        <begin position="554"/>
        <end position="566"/>
    </location>
</feature>
<dbReference type="Gene3D" id="3.30.70.330">
    <property type="match status" value="1"/>
</dbReference>
<gene>
    <name evidence="2" type="primary">acin1a</name>
</gene>
<dbReference type="Proteomes" id="UP000694402">
    <property type="component" value="Unassembled WGS sequence"/>
</dbReference>
<feature type="compositionally biased region" description="Low complexity" evidence="1">
    <location>
        <begin position="862"/>
        <end position="873"/>
    </location>
</feature>
<feature type="compositionally biased region" description="Basic and acidic residues" evidence="1">
    <location>
        <begin position="778"/>
        <end position="790"/>
    </location>
</feature>
<dbReference type="SUPFAM" id="SSF54928">
    <property type="entry name" value="RNA-binding domain, RBD"/>
    <property type="match status" value="1"/>
</dbReference>
<feature type="compositionally biased region" description="Basic and acidic residues" evidence="1">
    <location>
        <begin position="1266"/>
        <end position="1336"/>
    </location>
</feature>
<dbReference type="InterPro" id="IPR032552">
    <property type="entry name" value="RSB_motif"/>
</dbReference>
<dbReference type="GO" id="GO:0071011">
    <property type="term" value="C:precatalytic spliceosome"/>
    <property type="evidence" value="ECO:0007669"/>
    <property type="project" value="TreeGrafter"/>
</dbReference>
<feature type="compositionally biased region" description="Basic and acidic residues" evidence="1">
    <location>
        <begin position="960"/>
        <end position="996"/>
    </location>
</feature>
<protein>
    <submittedName>
        <fullName evidence="2">Uncharacterized protein</fullName>
    </submittedName>
</protein>
<feature type="region of interest" description="Disordered" evidence="1">
    <location>
        <begin position="92"/>
        <end position="112"/>
    </location>
</feature>
<feature type="compositionally biased region" description="Basic and acidic residues" evidence="1">
    <location>
        <begin position="1356"/>
        <end position="1367"/>
    </location>
</feature>
<feature type="region of interest" description="Disordered" evidence="1">
    <location>
        <begin position="375"/>
        <end position="522"/>
    </location>
</feature>
<dbReference type="InterPro" id="IPR052793">
    <property type="entry name" value="EJC-associated_protein"/>
</dbReference>
<dbReference type="InterPro" id="IPR034257">
    <property type="entry name" value="Acinus_RRM"/>
</dbReference>
<feature type="compositionally biased region" description="Basic and acidic residues" evidence="1">
    <location>
        <begin position="818"/>
        <end position="836"/>
    </location>
</feature>
<feature type="compositionally biased region" description="Basic and acidic residues" evidence="1">
    <location>
        <begin position="627"/>
        <end position="655"/>
    </location>
</feature>
<sequence length="1367" mass="155251">MASEGAFSGVGWHGRGEAERQDNNAATATIFPGRGPQEGTVSAITHTANAAASLPFPSLVPVTNQGVLGGHLSHSQVPVSVLRPTIMEERDSAWQQENKERELQAESEREKALEQERLRAVELERQRIFEQERERALEREREEREKALDAERKERERALEREREKALEAERKERARALERERAQALEQEREEREKALEEEREKSVARERALELEKAVELERQRAMEREQALQQEREEMERAKAFEREERERALEREQVLEQERVETARALEQERVEMEKALERERQERERALEREQLEREKALEMERIERENALEQERVEKEKALELERQEALELERQKALELERQKALELERQKALEQERVEKEKALELERQKALERELEEREKDREEKARALHQERIEREKERVERGKALEREREEKERALEQKALQREKEERESVFEQDKERAMVAERESHLPPWKRGREIGLTPLPTPPLSTGAGRMAATEEGGEPHMPSLPQTASRDNQPVESGTPLSPTIATPLSPQSSFKKFRFLRDPPVLSPSCSASLVIKRPRTFSDSPHTQASALQSPRKPGEQEQESTLQGSKLSSGQAASQMPARQGFLVSGPTAADTSDTTGPETPVIATLGKSPEEEKAEELVSEEHVLADKETNKQEVGEIARGAKRVDAGNVPSGPAESVIPPSPPLEEGNVDRGRERSQKKQEKRGRRASSSSDSSDSDSGSSSSRSSGSSSSSQGKTRTTPSGRKPEKPQTKTISQDKETVSQLEESKESTKAPQRKNRVPGEKDMTIDGARHGKKSFVGIPAGQDNEQKDSEGEEEMTDTTREVKEAAMAEPERAPESSEESLTPKAFTARRISLSSSKASPGVVSAEGEAESGAGPGRKRRWGSSTAVTAKKPSISITTDSLKSLIPDIRLSPGQEAVVDLHPEEAHLSGGEEDREQGEQDFKIRRTVTQVVLSETQENGPKESKRSENMEDREDGVEVKSDREEKMDDSFQRDSMETQSPSPPIHDMEMNTVTPSDTLIRRSISQQKSGVSITIDDPVRTAKQPSPPRGKVSNIVHLSNLVRPFTLGQLKELLSRTGTVLEDGFWIDKIKSHCYVTYSSAEEAVATRAALHGVKWPQSNPKFLCVDFSQQEELDFHRGLPPPGGAGEDERGASSVPGRGRGAALPPLLPERDQWAEREREMERRERTRAEREWDRDKVRDFGPGKPGEDAGPRRSRSRERKRKERKTDKKEKAAEEAPAKLLDDLFNKTKAAPCIYWLPLTEEQFTQREVARQERRKEREKRRKEQQEEEEKKREEERKERIKASGERGEGDRDRERDRERGKDRDRDREGDKHRESSHRRPGGNSAGVGRRSHSRSDPPPRDRRR</sequence>
<dbReference type="PANTHER" id="PTHR46589:SF1">
    <property type="entry name" value="APOPTOTIC CHROMATIN CONDENSATION INDUCER IN THE NUCLEUS"/>
    <property type="match status" value="1"/>
</dbReference>
<evidence type="ECO:0000256" key="1">
    <source>
        <dbReference type="SAM" id="MobiDB-lite"/>
    </source>
</evidence>
<dbReference type="Ensembl" id="ENSOTST00005015621.2">
    <property type="protein sequence ID" value="ENSOTSP00005014292.2"/>
    <property type="gene ID" value="ENSOTSG00005007215.2"/>
</dbReference>
<reference evidence="2" key="1">
    <citation type="submission" date="2025-08" db="UniProtKB">
        <authorList>
            <consortium name="Ensembl"/>
        </authorList>
    </citation>
    <scope>IDENTIFICATION</scope>
</reference>
<dbReference type="Pfam" id="PF16294">
    <property type="entry name" value="RSB_motif"/>
    <property type="match status" value="1"/>
</dbReference>
<proteinExistence type="predicted"/>
<accession>A0A8C8CND1</accession>
<dbReference type="GO" id="GO:0061574">
    <property type="term" value="C:ASAP complex"/>
    <property type="evidence" value="ECO:0007669"/>
    <property type="project" value="TreeGrafter"/>
</dbReference>